<organism evidence="1 2">
    <name type="scientific">Dendrolimus kikuchii</name>
    <dbReference type="NCBI Taxonomy" id="765133"/>
    <lineage>
        <taxon>Eukaryota</taxon>
        <taxon>Metazoa</taxon>
        <taxon>Ecdysozoa</taxon>
        <taxon>Arthropoda</taxon>
        <taxon>Hexapoda</taxon>
        <taxon>Insecta</taxon>
        <taxon>Pterygota</taxon>
        <taxon>Neoptera</taxon>
        <taxon>Endopterygota</taxon>
        <taxon>Lepidoptera</taxon>
        <taxon>Glossata</taxon>
        <taxon>Ditrysia</taxon>
        <taxon>Bombycoidea</taxon>
        <taxon>Lasiocampidae</taxon>
        <taxon>Dendrolimus</taxon>
    </lineage>
</organism>
<proteinExistence type="predicted"/>
<dbReference type="EMBL" id="CM034409">
    <property type="protein sequence ID" value="KAJ0171841.1"/>
    <property type="molecule type" value="Genomic_DNA"/>
</dbReference>
<gene>
    <name evidence="1" type="ORF">K1T71_012604</name>
</gene>
<dbReference type="Proteomes" id="UP000824533">
    <property type="component" value="Linkage Group LG23"/>
</dbReference>
<keyword evidence="2" id="KW-1185">Reference proteome</keyword>
<reference evidence="1 2" key="1">
    <citation type="journal article" date="2021" name="Front. Genet.">
        <title>Chromosome-Level Genome Assembly Reveals Significant Gene Expansion in the Toll and IMD Signaling Pathways of Dendrolimus kikuchii.</title>
        <authorList>
            <person name="Zhou J."/>
            <person name="Wu P."/>
            <person name="Xiong Z."/>
            <person name="Liu N."/>
            <person name="Zhao N."/>
            <person name="Ji M."/>
            <person name="Qiu Y."/>
            <person name="Yang B."/>
        </authorList>
    </citation>
    <scope>NUCLEOTIDE SEQUENCE [LARGE SCALE GENOMIC DNA]</scope>
    <source>
        <strain evidence="1">Ann1</strain>
    </source>
</reference>
<protein>
    <submittedName>
        <fullName evidence="1">Uncharacterized protein</fullName>
    </submittedName>
</protein>
<evidence type="ECO:0000313" key="2">
    <source>
        <dbReference type="Proteomes" id="UP000824533"/>
    </source>
</evidence>
<evidence type="ECO:0000313" key="1">
    <source>
        <dbReference type="EMBL" id="KAJ0171841.1"/>
    </source>
</evidence>
<sequence>MSFPIMAPIKRLFVDNVRIMAAVLLLVRIICFHKTKAEYYDRLQQKYGFVDPYQLHEKEPIDLDKIKDCRCPRVIWPIL</sequence>
<comment type="caution">
    <text evidence="1">The sequence shown here is derived from an EMBL/GenBank/DDBJ whole genome shotgun (WGS) entry which is preliminary data.</text>
</comment>
<accession>A0ACC1CJT6</accession>
<name>A0ACC1CJT6_9NEOP</name>